<evidence type="ECO:0000256" key="1">
    <source>
        <dbReference type="SAM" id="Phobius"/>
    </source>
</evidence>
<organism evidence="2 3">
    <name type="scientific">candidate division CPR3 bacterium GW2011_GWF2_35_18</name>
    <dbReference type="NCBI Taxonomy" id="1618350"/>
    <lineage>
        <taxon>Bacteria</taxon>
        <taxon>Bacteria division CPR3</taxon>
    </lineage>
</organism>
<name>A0A0G0E3R7_UNCC3</name>
<dbReference type="Proteomes" id="UP000034581">
    <property type="component" value="Unassembled WGS sequence"/>
</dbReference>
<keyword evidence="1" id="KW-0472">Membrane</keyword>
<dbReference type="EMBL" id="LBQB01000002">
    <property type="protein sequence ID" value="KKP69965.1"/>
    <property type="molecule type" value="Genomic_DNA"/>
</dbReference>
<evidence type="ECO:0000313" key="2">
    <source>
        <dbReference type="EMBL" id="KKP69965.1"/>
    </source>
</evidence>
<proteinExistence type="predicted"/>
<feature type="transmembrane region" description="Helical" evidence="1">
    <location>
        <begin position="21"/>
        <end position="46"/>
    </location>
</feature>
<comment type="caution">
    <text evidence="2">The sequence shown here is derived from an EMBL/GenBank/DDBJ whole genome shotgun (WGS) entry which is preliminary data.</text>
</comment>
<dbReference type="AlphaFoldDB" id="A0A0G0E3R7"/>
<keyword evidence="1" id="KW-1133">Transmembrane helix</keyword>
<keyword evidence="1" id="KW-0812">Transmembrane</keyword>
<evidence type="ECO:0008006" key="4">
    <source>
        <dbReference type="Google" id="ProtNLM"/>
    </source>
</evidence>
<protein>
    <recommendedName>
        <fullName evidence="4">Fimbrial assembly family protein</fullName>
    </recommendedName>
</protein>
<accession>A0A0G0E3R7</accession>
<evidence type="ECO:0000313" key="3">
    <source>
        <dbReference type="Proteomes" id="UP000034581"/>
    </source>
</evidence>
<dbReference type="STRING" id="1618350.UR67_C0002G0085"/>
<sequence>MAVNINLLPDIKSDEKKKKKLLQTINIVSLAVTGFILLIAIGVFVINQILNSNLSEINESILAQEKIVDENLEAETVLVGLQSRLSSIDSILVTRKKYSVFLTNFTSYVPQSIIINDMTVGSDGSVLINGEAPSYEKLAGFVLVLSGENTLESTEEATVDVSSNSIYSNVSLNSVSRGDDGGSVRFTISFTAKEGAFHE</sequence>
<reference evidence="2 3" key="1">
    <citation type="journal article" date="2015" name="Nature">
        <title>rRNA introns, odd ribosomes, and small enigmatic genomes across a large radiation of phyla.</title>
        <authorList>
            <person name="Brown C.T."/>
            <person name="Hug L.A."/>
            <person name="Thomas B.C."/>
            <person name="Sharon I."/>
            <person name="Castelle C.J."/>
            <person name="Singh A."/>
            <person name="Wilkins M.J."/>
            <person name="Williams K.H."/>
            <person name="Banfield J.F."/>
        </authorList>
    </citation>
    <scope>NUCLEOTIDE SEQUENCE [LARGE SCALE GENOMIC DNA]</scope>
</reference>
<gene>
    <name evidence="2" type="ORF">UR67_C0002G0085</name>
</gene>